<proteinExistence type="predicted"/>
<dbReference type="InterPro" id="IPR000626">
    <property type="entry name" value="Ubiquitin-like_dom"/>
</dbReference>
<keyword evidence="3" id="KW-1185">Reference proteome</keyword>
<feature type="domain" description="Ubiquitin-like" evidence="1">
    <location>
        <begin position="12"/>
        <end position="92"/>
    </location>
</feature>
<dbReference type="Gene3D" id="3.10.20.90">
    <property type="entry name" value="Phosphatidylinositol 3-kinase Catalytic Subunit, Chain A, domain 1"/>
    <property type="match status" value="1"/>
</dbReference>
<accession>A0AAV5WNG1</accession>
<sequence length="98" mass="11698">ILFSWLHCSRFLPIKMKAITFMLPNFREFELNLEPSHTVFYMKAQISYIYAYSRDEIALYYHSEELPDHWTLTDVNLVGYCRTIIIVRRRGFFPVAAA</sequence>
<organism evidence="2 3">
    <name type="scientific">Pristionchus fissidentatus</name>
    <dbReference type="NCBI Taxonomy" id="1538716"/>
    <lineage>
        <taxon>Eukaryota</taxon>
        <taxon>Metazoa</taxon>
        <taxon>Ecdysozoa</taxon>
        <taxon>Nematoda</taxon>
        <taxon>Chromadorea</taxon>
        <taxon>Rhabditida</taxon>
        <taxon>Rhabditina</taxon>
        <taxon>Diplogasteromorpha</taxon>
        <taxon>Diplogasteroidea</taxon>
        <taxon>Neodiplogasteridae</taxon>
        <taxon>Pristionchus</taxon>
    </lineage>
</organism>
<evidence type="ECO:0000313" key="3">
    <source>
        <dbReference type="Proteomes" id="UP001432322"/>
    </source>
</evidence>
<evidence type="ECO:0000313" key="2">
    <source>
        <dbReference type="EMBL" id="GMT33547.1"/>
    </source>
</evidence>
<protein>
    <recommendedName>
        <fullName evidence="1">Ubiquitin-like domain-containing protein</fullName>
    </recommendedName>
</protein>
<comment type="caution">
    <text evidence="2">The sequence shown here is derived from an EMBL/GenBank/DDBJ whole genome shotgun (WGS) entry which is preliminary data.</text>
</comment>
<dbReference type="PROSITE" id="PS50053">
    <property type="entry name" value="UBIQUITIN_2"/>
    <property type="match status" value="1"/>
</dbReference>
<dbReference type="InterPro" id="IPR029071">
    <property type="entry name" value="Ubiquitin-like_domsf"/>
</dbReference>
<dbReference type="SUPFAM" id="SSF54236">
    <property type="entry name" value="Ubiquitin-like"/>
    <property type="match status" value="1"/>
</dbReference>
<dbReference type="AlphaFoldDB" id="A0AAV5WNG1"/>
<dbReference type="Proteomes" id="UP001432322">
    <property type="component" value="Unassembled WGS sequence"/>
</dbReference>
<reference evidence="2" key="1">
    <citation type="submission" date="2023-10" db="EMBL/GenBank/DDBJ databases">
        <title>Genome assembly of Pristionchus species.</title>
        <authorList>
            <person name="Yoshida K."/>
            <person name="Sommer R.J."/>
        </authorList>
    </citation>
    <scope>NUCLEOTIDE SEQUENCE</scope>
    <source>
        <strain evidence="2">RS5133</strain>
    </source>
</reference>
<feature type="non-terminal residue" evidence="2">
    <location>
        <position position="1"/>
    </location>
</feature>
<evidence type="ECO:0000259" key="1">
    <source>
        <dbReference type="PROSITE" id="PS50053"/>
    </source>
</evidence>
<name>A0AAV5WNG1_9BILA</name>
<dbReference type="EMBL" id="BTSY01000006">
    <property type="protein sequence ID" value="GMT33547.1"/>
    <property type="molecule type" value="Genomic_DNA"/>
</dbReference>
<gene>
    <name evidence="2" type="ORF">PFISCL1PPCAC_24844</name>
</gene>
<dbReference type="CDD" id="cd17039">
    <property type="entry name" value="Ubl_ubiquitin_like"/>
    <property type="match status" value="1"/>
</dbReference>